<dbReference type="GO" id="GO:0012505">
    <property type="term" value="C:endomembrane system"/>
    <property type="evidence" value="ECO:0007669"/>
    <property type="project" value="UniProtKB-SubCell"/>
</dbReference>
<keyword evidence="5 11" id="KW-0863">Zinc-finger</keyword>
<feature type="transmembrane region" description="Helical" evidence="12">
    <location>
        <begin position="149"/>
        <end position="165"/>
    </location>
</feature>
<dbReference type="OMA" id="WIMAIKE"/>
<name>A0A9R1QZS2_TRITD</name>
<dbReference type="Gramene" id="TRITD3Bv1G270460.1">
    <property type="protein sequence ID" value="TRITD3Bv1G270460.1"/>
    <property type="gene ID" value="TRITD3Bv1G270460"/>
</dbReference>
<dbReference type="PANTHER" id="PTHR22894:SF8">
    <property type="entry name" value="E3 UBIQUITIN-PROTEIN LIGASE RNF170"/>
    <property type="match status" value="1"/>
</dbReference>
<dbReference type="InterPro" id="IPR017907">
    <property type="entry name" value="Znf_RING_CS"/>
</dbReference>
<keyword evidence="4" id="KW-0479">Metal-binding</keyword>
<evidence type="ECO:0000256" key="3">
    <source>
        <dbReference type="ARBA" id="ARBA00022692"/>
    </source>
</evidence>
<evidence type="ECO:0000256" key="11">
    <source>
        <dbReference type="PROSITE-ProRule" id="PRU00175"/>
    </source>
</evidence>
<dbReference type="Pfam" id="PF06803">
    <property type="entry name" value="DUF1232"/>
    <property type="match status" value="1"/>
</dbReference>
<keyword evidence="3 12" id="KW-0812">Transmembrane</keyword>
<evidence type="ECO:0000256" key="7">
    <source>
        <dbReference type="ARBA" id="ARBA00022989"/>
    </source>
</evidence>
<dbReference type="GO" id="GO:0008270">
    <property type="term" value="F:zinc ion binding"/>
    <property type="evidence" value="ECO:0007669"/>
    <property type="project" value="UniProtKB-KW"/>
</dbReference>
<dbReference type="PROSITE" id="PS50089">
    <property type="entry name" value="ZF_RING_2"/>
    <property type="match status" value="1"/>
</dbReference>
<keyword evidence="6" id="KW-0862">Zinc</keyword>
<dbReference type="AlphaFoldDB" id="A0A9R1QZS2"/>
<keyword evidence="8 12" id="KW-0472">Membrane</keyword>
<evidence type="ECO:0000256" key="12">
    <source>
        <dbReference type="SAM" id="Phobius"/>
    </source>
</evidence>
<sequence length="209" mass="22982">MLPEVSRRARRPEMAPVSASASASASVVPPVGARCAVCGGVDISVPHQANCSHWFCGHCIVGVWLQGSVLRPSNCPVCRRPITLLVPSEVASLLRDEPEIAPVMNRIQQYNGRFAGVPHSMIQWLLDQPFYMRRMLAEFRDTRQEPPSFKIQVALAATLALVYLASPIDLFPEAFLGYRGLLDDILVLIVAYAFISAAYRDILVARHAA</sequence>
<evidence type="ECO:0000256" key="6">
    <source>
        <dbReference type="ARBA" id="ARBA00022833"/>
    </source>
</evidence>
<dbReference type="InterPro" id="IPR001841">
    <property type="entry name" value="Znf_RING"/>
</dbReference>
<keyword evidence="15" id="KW-1185">Reference proteome</keyword>
<dbReference type="SMART" id="SM00184">
    <property type="entry name" value="RING"/>
    <property type="match status" value="1"/>
</dbReference>
<gene>
    <name evidence="14" type="ORF">TRITD_3Bv1G270460</name>
</gene>
<feature type="domain" description="RING-type" evidence="13">
    <location>
        <begin position="35"/>
        <end position="79"/>
    </location>
</feature>
<dbReference type="Proteomes" id="UP000324705">
    <property type="component" value="Chromosome 3B"/>
</dbReference>
<dbReference type="GO" id="GO:0061630">
    <property type="term" value="F:ubiquitin protein ligase activity"/>
    <property type="evidence" value="ECO:0007669"/>
    <property type="project" value="InterPro"/>
</dbReference>
<dbReference type="PROSITE" id="PS00518">
    <property type="entry name" value="ZF_RING_1"/>
    <property type="match status" value="1"/>
</dbReference>
<dbReference type="InterPro" id="IPR010652">
    <property type="entry name" value="DUF1232"/>
</dbReference>
<dbReference type="SUPFAM" id="SSF57850">
    <property type="entry name" value="RING/U-box"/>
    <property type="match status" value="1"/>
</dbReference>
<evidence type="ECO:0000313" key="15">
    <source>
        <dbReference type="Proteomes" id="UP000324705"/>
    </source>
</evidence>
<dbReference type="InterPro" id="IPR038896">
    <property type="entry name" value="RNF170"/>
</dbReference>
<evidence type="ECO:0000256" key="10">
    <source>
        <dbReference type="ARBA" id="ARBA00031107"/>
    </source>
</evidence>
<evidence type="ECO:0000256" key="4">
    <source>
        <dbReference type="ARBA" id="ARBA00022723"/>
    </source>
</evidence>
<evidence type="ECO:0000256" key="8">
    <source>
        <dbReference type="ARBA" id="ARBA00023136"/>
    </source>
</evidence>
<evidence type="ECO:0000256" key="2">
    <source>
        <dbReference type="ARBA" id="ARBA00014068"/>
    </source>
</evidence>
<evidence type="ECO:0000256" key="1">
    <source>
        <dbReference type="ARBA" id="ARBA00004127"/>
    </source>
</evidence>
<reference evidence="14 15" key="1">
    <citation type="submission" date="2017-09" db="EMBL/GenBank/DDBJ databases">
        <authorList>
            <consortium name="International Durum Wheat Genome Sequencing Consortium (IDWGSC)"/>
            <person name="Milanesi L."/>
        </authorList>
    </citation>
    <scope>NUCLEOTIDE SEQUENCE [LARGE SCALE GENOMIC DNA]</scope>
    <source>
        <strain evidence="15">cv. Svevo</strain>
    </source>
</reference>
<dbReference type="InterPro" id="IPR013083">
    <property type="entry name" value="Znf_RING/FYVE/PHD"/>
</dbReference>
<dbReference type="PANTHER" id="PTHR22894">
    <property type="entry name" value="RING-TYPE DOMAIN-CONTAINING PROTEIN"/>
    <property type="match status" value="1"/>
</dbReference>
<dbReference type="EMBL" id="LT934116">
    <property type="protein sequence ID" value="VAH85779.1"/>
    <property type="molecule type" value="Genomic_DNA"/>
</dbReference>
<keyword evidence="7 12" id="KW-1133">Transmembrane helix</keyword>
<feature type="transmembrane region" description="Helical" evidence="12">
    <location>
        <begin position="185"/>
        <end position="203"/>
    </location>
</feature>
<dbReference type="Gene3D" id="3.30.40.10">
    <property type="entry name" value="Zinc/RING finger domain, C3HC4 (zinc finger)"/>
    <property type="match status" value="1"/>
</dbReference>
<evidence type="ECO:0000256" key="9">
    <source>
        <dbReference type="ARBA" id="ARBA00030110"/>
    </source>
</evidence>
<organism evidence="14 15">
    <name type="scientific">Triticum turgidum subsp. durum</name>
    <name type="common">Durum wheat</name>
    <name type="synonym">Triticum durum</name>
    <dbReference type="NCBI Taxonomy" id="4567"/>
    <lineage>
        <taxon>Eukaryota</taxon>
        <taxon>Viridiplantae</taxon>
        <taxon>Streptophyta</taxon>
        <taxon>Embryophyta</taxon>
        <taxon>Tracheophyta</taxon>
        <taxon>Spermatophyta</taxon>
        <taxon>Magnoliopsida</taxon>
        <taxon>Liliopsida</taxon>
        <taxon>Poales</taxon>
        <taxon>Poaceae</taxon>
        <taxon>BOP clade</taxon>
        <taxon>Pooideae</taxon>
        <taxon>Triticodae</taxon>
        <taxon>Triticeae</taxon>
        <taxon>Triticinae</taxon>
        <taxon>Triticum</taxon>
    </lineage>
</organism>
<protein>
    <recommendedName>
        <fullName evidence="2">E3 ubiquitin-protein ligase RNF170</fullName>
    </recommendedName>
    <alternativeName>
        <fullName evidence="10">RING finger protein 170</fullName>
    </alternativeName>
    <alternativeName>
        <fullName evidence="9">RING-type E3 ubiquitin transferase RNF170</fullName>
    </alternativeName>
</protein>
<comment type="subcellular location">
    <subcellularLocation>
        <location evidence="1">Endomembrane system</location>
        <topology evidence="1">Multi-pass membrane protein</topology>
    </subcellularLocation>
</comment>
<proteinExistence type="predicted"/>
<evidence type="ECO:0000256" key="5">
    <source>
        <dbReference type="ARBA" id="ARBA00022771"/>
    </source>
</evidence>
<evidence type="ECO:0000259" key="13">
    <source>
        <dbReference type="PROSITE" id="PS50089"/>
    </source>
</evidence>
<accession>A0A9R1QZS2</accession>
<evidence type="ECO:0000313" key="14">
    <source>
        <dbReference type="EMBL" id="VAH85779.1"/>
    </source>
</evidence>